<dbReference type="GO" id="GO:0005829">
    <property type="term" value="C:cytosol"/>
    <property type="evidence" value="ECO:0007669"/>
    <property type="project" value="TreeGrafter"/>
</dbReference>
<reference evidence="5" key="1">
    <citation type="submission" date="2012-12" db="EMBL/GenBank/DDBJ databases">
        <title>Identification and characterization of a phenylalanine ammonia-lyase gene family in Isatis indigotica Fort.</title>
        <authorList>
            <person name="Liu Q."/>
            <person name="Chen J."/>
            <person name="Zhou X."/>
            <person name="Di P."/>
            <person name="Xiao Y."/>
            <person name="Xuan H."/>
            <person name="Zhang L."/>
            <person name="Chen W."/>
        </authorList>
    </citation>
    <scope>NUCLEOTIDE SEQUENCE</scope>
    <source>
        <tissue evidence="5">Salivary gland</tissue>
    </source>
</reference>
<dbReference type="GO" id="GO:0061929">
    <property type="term" value="F:gamma-glutamylaminecyclotransferase activity"/>
    <property type="evidence" value="ECO:0007669"/>
    <property type="project" value="InterPro"/>
</dbReference>
<feature type="domain" description="Gamma-glutamylcyclotransferase AIG2-like" evidence="4">
    <location>
        <begin position="31"/>
        <end position="158"/>
    </location>
</feature>
<name>A0A0K8RA16_IXORI</name>
<sequence length="195" mass="22463">MRVVTNSHCLHCWRHIARMSSTLAAPQQYCVFVYGTLKTGEPNYGVMRSQENGHAELIGRGKTVKRWPLVIGSSFNIPYLLPCEGRGHNVSGEIYSVDEKMLHFLDEFEGHPQYYLRTEEEVQGVDLSGNSIRQTAWIYFLKSYKEELLSKPYLEDYSSKGDHGLEYVERYLRKLKDPKSAHREEVQCTTYGGCT</sequence>
<dbReference type="AlphaFoldDB" id="A0A0K8RA16"/>
<dbReference type="PANTHER" id="PTHR12510:SF4">
    <property type="entry name" value="GAMMA-GLUTAMYLAMINECYCLOTRANSFERASE"/>
    <property type="match status" value="1"/>
</dbReference>
<dbReference type="InterPro" id="IPR039126">
    <property type="entry name" value="GGACT"/>
</dbReference>
<dbReference type="CDD" id="cd06661">
    <property type="entry name" value="GGCT_like"/>
    <property type="match status" value="1"/>
</dbReference>
<organism evidence="5">
    <name type="scientific">Ixodes ricinus</name>
    <name type="common">Common tick</name>
    <name type="synonym">Acarus ricinus</name>
    <dbReference type="NCBI Taxonomy" id="34613"/>
    <lineage>
        <taxon>Eukaryota</taxon>
        <taxon>Metazoa</taxon>
        <taxon>Ecdysozoa</taxon>
        <taxon>Arthropoda</taxon>
        <taxon>Chelicerata</taxon>
        <taxon>Arachnida</taxon>
        <taxon>Acari</taxon>
        <taxon>Parasitiformes</taxon>
        <taxon>Ixodida</taxon>
        <taxon>Ixodoidea</taxon>
        <taxon>Ixodidae</taxon>
        <taxon>Ixodinae</taxon>
        <taxon>Ixodes</taxon>
    </lineage>
</organism>
<dbReference type="PANTHER" id="PTHR12510">
    <property type="entry name" value="TROPONIN C-AKIN-1 PROTEIN"/>
    <property type="match status" value="1"/>
</dbReference>
<evidence type="ECO:0000256" key="3">
    <source>
        <dbReference type="RuleBase" id="RU367036"/>
    </source>
</evidence>
<dbReference type="EMBL" id="GADI01006499">
    <property type="protein sequence ID" value="JAA67309.1"/>
    <property type="molecule type" value="mRNA"/>
</dbReference>
<dbReference type="InterPro" id="IPR009288">
    <property type="entry name" value="AIG2-like_dom"/>
</dbReference>
<feature type="active site" description="Proton acceptor" evidence="2">
    <location>
        <position position="109"/>
    </location>
</feature>
<evidence type="ECO:0000259" key="4">
    <source>
        <dbReference type="Pfam" id="PF06094"/>
    </source>
</evidence>
<evidence type="ECO:0000256" key="1">
    <source>
        <dbReference type="ARBA" id="ARBA00008861"/>
    </source>
</evidence>
<dbReference type="SUPFAM" id="SSF110857">
    <property type="entry name" value="Gamma-glutamyl cyclotransferase-like"/>
    <property type="match status" value="1"/>
</dbReference>
<accession>A0A0K8RA16</accession>
<comment type="similarity">
    <text evidence="1 3">Belongs to the gamma-glutamylcyclotransferase family.</text>
</comment>
<proteinExistence type="evidence at transcript level"/>
<dbReference type="InterPro" id="IPR013024">
    <property type="entry name" value="GGCT-like"/>
</dbReference>
<dbReference type="Pfam" id="PF06094">
    <property type="entry name" value="GGACT"/>
    <property type="match status" value="1"/>
</dbReference>
<dbReference type="InterPro" id="IPR036568">
    <property type="entry name" value="GGCT-like_sf"/>
</dbReference>
<protein>
    <recommendedName>
        <fullName evidence="3">Gamma-glutamylcyclotransferase family protein</fullName>
    </recommendedName>
</protein>
<evidence type="ECO:0000313" key="5">
    <source>
        <dbReference type="EMBL" id="JAA67309.1"/>
    </source>
</evidence>
<dbReference type="Gene3D" id="3.10.490.10">
    <property type="entry name" value="Gamma-glutamyl cyclotransferase-like"/>
    <property type="match status" value="1"/>
</dbReference>
<evidence type="ECO:0000256" key="2">
    <source>
        <dbReference type="PIRSR" id="PIRSR639126-1"/>
    </source>
</evidence>